<protein>
    <submittedName>
        <fullName evidence="1">Uncharacterized protein</fullName>
    </submittedName>
</protein>
<organism evidence="1">
    <name type="scientific">Medicago truncatula</name>
    <name type="common">Barrel medic</name>
    <name type="synonym">Medicago tribuloides</name>
    <dbReference type="NCBI Taxonomy" id="3880"/>
    <lineage>
        <taxon>Eukaryota</taxon>
        <taxon>Viridiplantae</taxon>
        <taxon>Streptophyta</taxon>
        <taxon>Embryophyta</taxon>
        <taxon>Tracheophyta</taxon>
        <taxon>Spermatophyta</taxon>
        <taxon>Magnoliopsida</taxon>
        <taxon>eudicotyledons</taxon>
        <taxon>Gunneridae</taxon>
        <taxon>Pentapetalae</taxon>
        <taxon>rosids</taxon>
        <taxon>fabids</taxon>
        <taxon>Fabales</taxon>
        <taxon>Fabaceae</taxon>
        <taxon>Papilionoideae</taxon>
        <taxon>50 kb inversion clade</taxon>
        <taxon>NPAAA clade</taxon>
        <taxon>Hologalegina</taxon>
        <taxon>IRL clade</taxon>
        <taxon>Trifolieae</taxon>
        <taxon>Medicago</taxon>
    </lineage>
</organism>
<reference evidence="1" key="1">
    <citation type="submission" date="2004-11" db="EMBL/GenBank/DDBJ databases">
        <authorList>
            <person name="Town C.D."/>
        </authorList>
    </citation>
    <scope>NUCLEOTIDE SEQUENCE</scope>
</reference>
<proteinExistence type="predicted"/>
<dbReference type="AlphaFoldDB" id="A2Q2I0"/>
<dbReference type="EMBL" id="AC150800">
    <property type="protein sequence ID" value="ABN06117.1"/>
    <property type="molecule type" value="Genomic_DNA"/>
</dbReference>
<sequence length="36" mass="4140">MIRYYIFEAWKFALVVVASSADYRAGVKVLQLTCNI</sequence>
<name>A2Q2I0_MEDTR</name>
<reference evidence="1" key="2">
    <citation type="submission" date="2007-03" db="EMBL/GenBank/DDBJ databases">
        <authorList>
            <consortium name="The International Medicago Genome Annotation Group"/>
        </authorList>
    </citation>
    <scope>NUCLEOTIDE SEQUENCE</scope>
</reference>
<evidence type="ECO:0000313" key="1">
    <source>
        <dbReference type="EMBL" id="ABN06117.1"/>
    </source>
</evidence>
<accession>A2Q2I0</accession>
<gene>
    <name evidence="1" type="ORF">MtrDRAFT_AC150800g25v2</name>
</gene>